<comment type="caution">
    <text evidence="9">The sequence shown here is derived from an EMBL/GenBank/DDBJ whole genome shotgun (WGS) entry which is preliminary data.</text>
</comment>
<sequence>MTGVLAAGIEALTALIPSADPYPQLAALRELSPYSPQDGLVIVGKYTHCSGLLRHPDVSSARDQATLVRSEAPRSRNFLNLDPPDHTRLRRLITRAFTPRVVAELEPRIRAIADDLMDAAARRETFDVVRDLASPLPMLVICELLGVPAADHDMLLSWSAALARSVDLPELRDVERVEARETARTRMEIVKYFQKLVARRRSSPAGDLISYLTQVEDDGDTLSENELIATCVLLVSAGHDTTVNLISNGILALLRNPAALSTVADDPAAAPALVEEALRYDAPVQISARVARTDMQVDGVSIAAGDLLVLLLGAANRDPSVFDRPEEFRPGREHAAKHLSFAAGPHFCLGSSLARLEGAIAFESATRLVEPKLDQAGLTYKPNLTLRGPARMPVSVNGIRERDHA</sequence>
<proteinExistence type="inferred from homology"/>
<dbReference type="OrthoDB" id="3664945at2"/>
<evidence type="ECO:0000256" key="5">
    <source>
        <dbReference type="ARBA" id="ARBA00023002"/>
    </source>
</evidence>
<dbReference type="PANTHER" id="PTHR46696">
    <property type="entry name" value="P450, PUTATIVE (EUROFUNG)-RELATED"/>
    <property type="match status" value="1"/>
</dbReference>
<evidence type="ECO:0000256" key="4">
    <source>
        <dbReference type="ARBA" id="ARBA00022723"/>
    </source>
</evidence>
<keyword evidence="6" id="KW-0408">Iron</keyword>
<evidence type="ECO:0000256" key="6">
    <source>
        <dbReference type="ARBA" id="ARBA00023004"/>
    </source>
</evidence>
<dbReference type="InterPro" id="IPR036396">
    <property type="entry name" value="Cyt_P450_sf"/>
</dbReference>
<name>A0A6N7ZCM7_9PSEU</name>
<evidence type="ECO:0000256" key="1">
    <source>
        <dbReference type="ARBA" id="ARBA00004660"/>
    </source>
</evidence>
<dbReference type="FunFam" id="1.10.630.10:FF:000018">
    <property type="entry name" value="Cytochrome P450 monooxygenase"/>
    <property type="match status" value="1"/>
</dbReference>
<organism evidence="9 10">
    <name type="scientific">Amycolatopsis pithecellobii</name>
    <dbReference type="NCBI Taxonomy" id="664692"/>
    <lineage>
        <taxon>Bacteria</taxon>
        <taxon>Bacillati</taxon>
        <taxon>Actinomycetota</taxon>
        <taxon>Actinomycetes</taxon>
        <taxon>Pseudonocardiales</taxon>
        <taxon>Pseudonocardiaceae</taxon>
        <taxon>Amycolatopsis</taxon>
    </lineage>
</organism>
<keyword evidence="5" id="KW-0560">Oxidoreductase</keyword>
<reference evidence="9 10" key="1">
    <citation type="submission" date="2019-11" db="EMBL/GenBank/DDBJ databases">
        <title>Draft genome of Amycolatopsis RM579.</title>
        <authorList>
            <person name="Duangmal K."/>
            <person name="Mingma R."/>
        </authorList>
    </citation>
    <scope>NUCLEOTIDE SEQUENCE [LARGE SCALE GENOMIC DNA]</scope>
    <source>
        <strain evidence="9 10">RM579</strain>
    </source>
</reference>
<keyword evidence="4" id="KW-0479">Metal-binding</keyword>
<keyword evidence="7" id="KW-0503">Monooxygenase</keyword>
<dbReference type="InterPro" id="IPR002397">
    <property type="entry name" value="Cyt_P450_B"/>
</dbReference>
<dbReference type="PANTHER" id="PTHR46696:SF1">
    <property type="entry name" value="CYTOCHROME P450 YJIB-RELATED"/>
    <property type="match status" value="1"/>
</dbReference>
<dbReference type="GO" id="GO:0004497">
    <property type="term" value="F:monooxygenase activity"/>
    <property type="evidence" value="ECO:0007669"/>
    <property type="project" value="UniProtKB-KW"/>
</dbReference>
<dbReference type="CDD" id="cd20625">
    <property type="entry name" value="CYP164-like"/>
    <property type="match status" value="1"/>
</dbReference>
<dbReference type="GO" id="GO:0005506">
    <property type="term" value="F:iron ion binding"/>
    <property type="evidence" value="ECO:0007669"/>
    <property type="project" value="InterPro"/>
</dbReference>
<dbReference type="RefSeq" id="WP_154761564.1">
    <property type="nucleotide sequence ID" value="NZ_WMBA01000110.1"/>
</dbReference>
<comment type="function">
    <text evidence="8">Involved in the coupling of aromatic side chains of the heptapeptide of vancomycin.</text>
</comment>
<dbReference type="InterPro" id="IPR001128">
    <property type="entry name" value="Cyt_P450"/>
</dbReference>
<keyword evidence="3" id="KW-0349">Heme</keyword>
<dbReference type="Gene3D" id="1.10.630.10">
    <property type="entry name" value="Cytochrome P450"/>
    <property type="match status" value="1"/>
</dbReference>
<evidence type="ECO:0000256" key="3">
    <source>
        <dbReference type="ARBA" id="ARBA00022617"/>
    </source>
</evidence>
<dbReference type="GO" id="GO:0020037">
    <property type="term" value="F:heme binding"/>
    <property type="evidence" value="ECO:0007669"/>
    <property type="project" value="InterPro"/>
</dbReference>
<accession>A0A6N7ZCM7</accession>
<dbReference type="Pfam" id="PF00067">
    <property type="entry name" value="p450"/>
    <property type="match status" value="2"/>
</dbReference>
<dbReference type="PRINTS" id="PR00385">
    <property type="entry name" value="P450"/>
</dbReference>
<dbReference type="EMBL" id="WMBA01000110">
    <property type="protein sequence ID" value="MTD59532.1"/>
    <property type="molecule type" value="Genomic_DNA"/>
</dbReference>
<gene>
    <name evidence="9" type="ORF">GKO32_36940</name>
</gene>
<dbReference type="GO" id="GO:0016705">
    <property type="term" value="F:oxidoreductase activity, acting on paired donors, with incorporation or reduction of molecular oxygen"/>
    <property type="evidence" value="ECO:0007669"/>
    <property type="project" value="InterPro"/>
</dbReference>
<dbReference type="Proteomes" id="UP000440096">
    <property type="component" value="Unassembled WGS sequence"/>
</dbReference>
<keyword evidence="10" id="KW-1185">Reference proteome</keyword>
<comment type="pathway">
    <text evidence="1">Antibiotic biosynthesis; vancomycin biosynthesis.</text>
</comment>
<evidence type="ECO:0000256" key="7">
    <source>
        <dbReference type="ARBA" id="ARBA00023033"/>
    </source>
</evidence>
<dbReference type="AlphaFoldDB" id="A0A6N7ZCM7"/>
<evidence type="ECO:0000256" key="8">
    <source>
        <dbReference type="ARBA" id="ARBA00055433"/>
    </source>
</evidence>
<protein>
    <submittedName>
        <fullName evidence="9">Cytochrome P450</fullName>
    </submittedName>
</protein>
<comment type="similarity">
    <text evidence="2">Belongs to the cytochrome P450 family.</text>
</comment>
<evidence type="ECO:0000313" key="10">
    <source>
        <dbReference type="Proteomes" id="UP000440096"/>
    </source>
</evidence>
<evidence type="ECO:0000256" key="2">
    <source>
        <dbReference type="ARBA" id="ARBA00010617"/>
    </source>
</evidence>
<dbReference type="SUPFAM" id="SSF48264">
    <property type="entry name" value="Cytochrome P450"/>
    <property type="match status" value="1"/>
</dbReference>
<evidence type="ECO:0000313" key="9">
    <source>
        <dbReference type="EMBL" id="MTD59532.1"/>
    </source>
</evidence>
<dbReference type="PRINTS" id="PR00359">
    <property type="entry name" value="BP450"/>
</dbReference>